<dbReference type="HOGENOM" id="CLU_2276106_0_0_6"/>
<dbReference type="KEGG" id="tmc:LMI_2178"/>
<gene>
    <name evidence="1" type="ORF">LMI_2178</name>
    <name evidence="2" type="ORF">SAMN02982997_01663</name>
</gene>
<reference evidence="1" key="2">
    <citation type="submission" date="2014-09" db="EMBL/GenBank/DDBJ databases">
        <authorList>
            <person name="GOMEZ-VALERO Laura"/>
        </authorList>
    </citation>
    <scope>NUCLEOTIDE SEQUENCE</scope>
    <source>
        <strain evidence="1">ATCC33218</strain>
    </source>
</reference>
<reference evidence="2 4" key="3">
    <citation type="submission" date="2016-10" db="EMBL/GenBank/DDBJ databases">
        <authorList>
            <person name="Varghese N."/>
            <person name="Submissions S."/>
        </authorList>
    </citation>
    <scope>NUCLEOTIDE SEQUENCE [LARGE SCALE GENOMIC DNA]</scope>
    <source>
        <strain evidence="2 4">ATCC 33218</strain>
    </source>
</reference>
<reference evidence="3" key="1">
    <citation type="submission" date="2014-09" db="EMBL/GenBank/DDBJ databases">
        <authorList>
            <person name="Gomez-Valero L."/>
        </authorList>
    </citation>
    <scope>NUCLEOTIDE SEQUENCE [LARGE SCALE GENOMIC DNA]</scope>
    <source>
        <strain evidence="3">ATCC33218</strain>
    </source>
</reference>
<sequence length="102" mass="11382">MLTNSKRNIIGTLVFVIGLLATTAGNAWHSHGSWYGGHRHYHGGYGHGFGRYYGQGGFFYNGGWSGPNIVINVPPRRYYAPVCENVEVCNSFGECWLETYCD</sequence>
<name>A0A098GHI0_LEGMI</name>
<dbReference type="EMBL" id="FMVN01000007">
    <property type="protein sequence ID" value="SCY41494.1"/>
    <property type="molecule type" value="Genomic_DNA"/>
</dbReference>
<evidence type="ECO:0000313" key="4">
    <source>
        <dbReference type="Proteomes" id="UP000182998"/>
    </source>
</evidence>
<dbReference type="RefSeq" id="WP_052679529.1">
    <property type="nucleotide sequence ID" value="NZ_CP020614.1"/>
</dbReference>
<dbReference type="AlphaFoldDB" id="A0A098GHI0"/>
<accession>A0A098GHI0</accession>
<dbReference type="OrthoDB" id="5639062at2"/>
<proteinExistence type="predicted"/>
<organism evidence="1 3">
    <name type="scientific">Legionella micdadei</name>
    <name type="common">Tatlockia micdadei</name>
    <dbReference type="NCBI Taxonomy" id="451"/>
    <lineage>
        <taxon>Bacteria</taxon>
        <taxon>Pseudomonadati</taxon>
        <taxon>Pseudomonadota</taxon>
        <taxon>Gammaproteobacteria</taxon>
        <taxon>Legionellales</taxon>
        <taxon>Legionellaceae</taxon>
        <taxon>Legionella</taxon>
    </lineage>
</organism>
<keyword evidence="4" id="KW-1185">Reference proteome</keyword>
<dbReference type="Proteomes" id="UP000032414">
    <property type="component" value="Chromosome I"/>
</dbReference>
<dbReference type="Proteomes" id="UP000182998">
    <property type="component" value="Unassembled WGS sequence"/>
</dbReference>
<evidence type="ECO:0000313" key="2">
    <source>
        <dbReference type="EMBL" id="SCY41494.1"/>
    </source>
</evidence>
<evidence type="ECO:0000313" key="3">
    <source>
        <dbReference type="Proteomes" id="UP000032414"/>
    </source>
</evidence>
<dbReference type="EMBL" id="LN614830">
    <property type="protein sequence ID" value="CEG61455.1"/>
    <property type="molecule type" value="Genomic_DNA"/>
</dbReference>
<dbReference type="STRING" id="451.B6N58_05210"/>
<protein>
    <submittedName>
        <fullName evidence="1">Putative Glycine-rich protein</fullName>
    </submittedName>
</protein>
<dbReference type="PATRIC" id="fig|451.8.peg.1278"/>
<evidence type="ECO:0000313" key="1">
    <source>
        <dbReference type="EMBL" id="CEG61455.1"/>
    </source>
</evidence>